<dbReference type="PANTHER" id="PTHR30582">
    <property type="entry name" value="L,D-TRANSPEPTIDASE"/>
    <property type="match status" value="1"/>
</dbReference>
<feature type="domain" description="L,D-TPase catalytic" evidence="8">
    <location>
        <begin position="315"/>
        <end position="454"/>
    </location>
</feature>
<dbReference type="STRING" id="1503.CLPU_21c00400"/>
<dbReference type="GO" id="GO:0018104">
    <property type="term" value="P:peptidoglycan-protein cross-linking"/>
    <property type="evidence" value="ECO:0007669"/>
    <property type="project" value="TreeGrafter"/>
</dbReference>
<evidence type="ECO:0000256" key="1">
    <source>
        <dbReference type="ARBA" id="ARBA00004752"/>
    </source>
</evidence>
<accession>A0A0L0W6X5</accession>
<feature type="chain" id="PRO_5039207117" evidence="7">
    <location>
        <begin position="25"/>
        <end position="455"/>
    </location>
</feature>
<keyword evidence="10" id="KW-1185">Reference proteome</keyword>
<dbReference type="OrthoDB" id="92744at2"/>
<dbReference type="PROSITE" id="PS51257">
    <property type="entry name" value="PROKAR_LIPOPROTEIN"/>
    <property type="match status" value="1"/>
</dbReference>
<feature type="signal peptide" evidence="7">
    <location>
        <begin position="1"/>
        <end position="24"/>
    </location>
</feature>
<dbReference type="UniPathway" id="UPA00219"/>
<dbReference type="CDD" id="cd16913">
    <property type="entry name" value="YkuD_like"/>
    <property type="match status" value="1"/>
</dbReference>
<evidence type="ECO:0000256" key="5">
    <source>
        <dbReference type="ARBA" id="ARBA00023316"/>
    </source>
</evidence>
<reference evidence="10" key="1">
    <citation type="submission" date="2015-07" db="EMBL/GenBank/DDBJ databases">
        <title>Draft genome sequence of the purine-degrading Gottschalkia purinilyticum DSM 1384 (formerly Clostridium purinilyticum).</title>
        <authorList>
            <person name="Poehlein A."/>
            <person name="Schiel-Bengelsdorf B."/>
            <person name="Bengelsdorf F.R."/>
            <person name="Daniel R."/>
            <person name="Duerre P."/>
        </authorList>
    </citation>
    <scope>NUCLEOTIDE SEQUENCE [LARGE SCALE GENOMIC DNA]</scope>
    <source>
        <strain evidence="10">DSM 1384</strain>
    </source>
</reference>
<name>A0A0L0W6X5_GOTPU</name>
<evidence type="ECO:0000256" key="6">
    <source>
        <dbReference type="PROSITE-ProRule" id="PRU01373"/>
    </source>
</evidence>
<dbReference type="GO" id="GO:0008360">
    <property type="term" value="P:regulation of cell shape"/>
    <property type="evidence" value="ECO:0007669"/>
    <property type="project" value="UniProtKB-UniRule"/>
</dbReference>
<dbReference type="Pfam" id="PF03734">
    <property type="entry name" value="YkuD"/>
    <property type="match status" value="1"/>
</dbReference>
<dbReference type="Proteomes" id="UP000037267">
    <property type="component" value="Unassembled WGS sequence"/>
</dbReference>
<keyword evidence="5 6" id="KW-0961">Cell wall biogenesis/degradation</keyword>
<evidence type="ECO:0000313" key="10">
    <source>
        <dbReference type="Proteomes" id="UP000037267"/>
    </source>
</evidence>
<keyword evidence="7" id="KW-0732">Signal</keyword>
<dbReference type="GO" id="GO:0016740">
    <property type="term" value="F:transferase activity"/>
    <property type="evidence" value="ECO:0007669"/>
    <property type="project" value="UniProtKB-KW"/>
</dbReference>
<proteinExistence type="predicted"/>
<dbReference type="Gene3D" id="2.40.440.10">
    <property type="entry name" value="L,D-transpeptidase catalytic domain-like"/>
    <property type="match status" value="1"/>
</dbReference>
<evidence type="ECO:0000256" key="7">
    <source>
        <dbReference type="SAM" id="SignalP"/>
    </source>
</evidence>
<organism evidence="9 10">
    <name type="scientific">Gottschalkia purinilytica</name>
    <name type="common">Clostridium purinilyticum</name>
    <dbReference type="NCBI Taxonomy" id="1503"/>
    <lineage>
        <taxon>Bacteria</taxon>
        <taxon>Bacillati</taxon>
        <taxon>Bacillota</taxon>
        <taxon>Tissierellia</taxon>
        <taxon>Tissierellales</taxon>
        <taxon>Gottschalkiaceae</taxon>
        <taxon>Gottschalkia</taxon>
    </lineage>
</organism>
<dbReference type="GO" id="GO:0005576">
    <property type="term" value="C:extracellular region"/>
    <property type="evidence" value="ECO:0007669"/>
    <property type="project" value="TreeGrafter"/>
</dbReference>
<dbReference type="SUPFAM" id="SSF141523">
    <property type="entry name" value="L,D-transpeptidase catalytic domain-like"/>
    <property type="match status" value="1"/>
</dbReference>
<dbReference type="InterPro" id="IPR038063">
    <property type="entry name" value="Transpep_catalytic_dom"/>
</dbReference>
<evidence type="ECO:0000259" key="8">
    <source>
        <dbReference type="PROSITE" id="PS52029"/>
    </source>
</evidence>
<protein>
    <submittedName>
        <fullName evidence="9">YkuD domain-containing protein</fullName>
    </submittedName>
</protein>
<comment type="caution">
    <text evidence="9">The sequence shown here is derived from an EMBL/GenBank/DDBJ whole genome shotgun (WGS) entry which is preliminary data.</text>
</comment>
<feature type="active site" description="Proton donor/acceptor" evidence="6">
    <location>
        <position position="397"/>
    </location>
</feature>
<dbReference type="InterPro" id="IPR050979">
    <property type="entry name" value="LD-transpeptidase"/>
</dbReference>
<dbReference type="GO" id="GO:0071972">
    <property type="term" value="F:peptidoglycan L,D-transpeptidase activity"/>
    <property type="evidence" value="ECO:0007669"/>
    <property type="project" value="TreeGrafter"/>
</dbReference>
<dbReference type="RefSeq" id="WP_050378702.1">
    <property type="nucleotide sequence ID" value="NZ_LGSS01000021.1"/>
</dbReference>
<dbReference type="AlphaFoldDB" id="A0A0L0W6X5"/>
<keyword evidence="4 6" id="KW-0573">Peptidoglycan synthesis</keyword>
<sequence>MRKKAIILFALTIVMILVSCNTKGNNKYKAPKTSKQNKYNEKNISKNINIDPNINFFPIKDDNDMTNDIISNRGKSPDITLNSINNIRNQTLTDNLYSENLVEKYETKVPEDIAIDIKYNKYIMPFDYLLITSKEAKIYKSNNINSEIIKKAEYLSRLKLEGKVSSYKNKKDKENWYVVSWNEDSNIQYGVIPVDNGEARSFKFYDMIEHIRNFEDQISNNRYGYISNYKDANGKAPLLNGKDIDKYGIQAYQSAPAYYNLENKNDFRYFPDGMVVFIIDENNEFFKVRSLQYEGEYWIPKNYVSFENNIRELKKVIIVDTTNQNEALFEKSGDTWTLITYTLASTGVKEKYKYETPSGTFKVLEKKDKMYYLNDKTGDLEGYAPYATRFTAGAYVHGVPINYEDEKDYTSETKEYLYTIGTIPRTHKCVRNYTSHAKFVYDWSEVDNTAVIVID</sequence>
<evidence type="ECO:0000313" key="9">
    <source>
        <dbReference type="EMBL" id="KNF07222.1"/>
    </source>
</evidence>
<keyword evidence="2" id="KW-0808">Transferase</keyword>
<dbReference type="GO" id="GO:0071555">
    <property type="term" value="P:cell wall organization"/>
    <property type="evidence" value="ECO:0007669"/>
    <property type="project" value="UniProtKB-UniRule"/>
</dbReference>
<dbReference type="EMBL" id="LGSS01000021">
    <property type="protein sequence ID" value="KNF07222.1"/>
    <property type="molecule type" value="Genomic_DNA"/>
</dbReference>
<dbReference type="InterPro" id="IPR005490">
    <property type="entry name" value="LD_TPept_cat_dom"/>
</dbReference>
<evidence type="ECO:0000256" key="4">
    <source>
        <dbReference type="ARBA" id="ARBA00022984"/>
    </source>
</evidence>
<evidence type="ECO:0000256" key="3">
    <source>
        <dbReference type="ARBA" id="ARBA00022960"/>
    </source>
</evidence>
<keyword evidence="3 6" id="KW-0133">Cell shape</keyword>
<evidence type="ECO:0000256" key="2">
    <source>
        <dbReference type="ARBA" id="ARBA00022679"/>
    </source>
</evidence>
<gene>
    <name evidence="9" type="ORF">CLPU_21c00400</name>
</gene>
<feature type="active site" description="Nucleophile" evidence="6">
    <location>
        <position position="429"/>
    </location>
</feature>
<dbReference type="PROSITE" id="PS52029">
    <property type="entry name" value="LD_TPASE"/>
    <property type="match status" value="1"/>
</dbReference>
<dbReference type="PANTHER" id="PTHR30582:SF2">
    <property type="entry name" value="L,D-TRANSPEPTIDASE YCIB-RELATED"/>
    <property type="match status" value="1"/>
</dbReference>
<comment type="pathway">
    <text evidence="1 6">Cell wall biogenesis; peptidoglycan biosynthesis.</text>
</comment>